<dbReference type="SUPFAM" id="SSF47266">
    <property type="entry name" value="4-helical cytokines"/>
    <property type="match status" value="1"/>
</dbReference>
<name>A0A5A9NFU1_9TELE</name>
<sequence>MNTHITAHKAKIRHQWFFLTLCFHLVYAGVPGPCKHSVTQGHLLNLRRLIKNQLQNGCLITYSFTERQNLSVVCYIKAAFPHILDLLNTQFRYDQDSDNYRYTNSLKNVIYNIYSQGCIPSINEEIENSPAKFVKIHMTLAKAALVKTEEVIRMYMDLMTRSDDPVNWNCEEEFTEDYPESTAEPLDQSPGVSECPCTCPEAISAPSKMLISTSQWNVYPKPTPLQQRSSGRTKQLHKTEVKHQGAKSNPGPTLSSRTTATLKPTVGDLQSFLLGNVPNSMDKTSNSVSKMGHTLGVSPSRTKSKELPDFSPEGTNFSLQSTVPGPNRGDTGDSIHNNVERSTAILLAKRSLDFKSQKVSSYSHNLLQIWVTATSHPKADLKTAAKGMSPVAKEKPFQNLQMRKHMVPVTSTVLQTAVHLSKHLTTPVEQLVHLNSPPENFQTHTQTLAKEPKHFIKTTETKVAYDNRIR</sequence>
<feature type="compositionally biased region" description="Polar residues" evidence="1">
    <location>
        <begin position="224"/>
        <end position="233"/>
    </location>
</feature>
<evidence type="ECO:0000256" key="1">
    <source>
        <dbReference type="SAM" id="MobiDB-lite"/>
    </source>
</evidence>
<organism evidence="3 4">
    <name type="scientific">Triplophysa tibetana</name>
    <dbReference type="NCBI Taxonomy" id="1572043"/>
    <lineage>
        <taxon>Eukaryota</taxon>
        <taxon>Metazoa</taxon>
        <taxon>Chordata</taxon>
        <taxon>Craniata</taxon>
        <taxon>Vertebrata</taxon>
        <taxon>Euteleostomi</taxon>
        <taxon>Actinopterygii</taxon>
        <taxon>Neopterygii</taxon>
        <taxon>Teleostei</taxon>
        <taxon>Ostariophysi</taxon>
        <taxon>Cypriniformes</taxon>
        <taxon>Nemacheilidae</taxon>
        <taxon>Triplophysa</taxon>
    </lineage>
</organism>
<dbReference type="PANTHER" id="PTHR10058:SF0">
    <property type="entry name" value="MACROPHAGE COLONY-STIMULATING FACTOR 1"/>
    <property type="match status" value="1"/>
</dbReference>
<reference evidence="3 4" key="1">
    <citation type="journal article" date="2019" name="Mol. Ecol. Resour.">
        <title>Chromosome-level genome assembly of Triplophysa tibetana, a fish adapted to the harsh high-altitude environment of the Tibetan Plateau.</title>
        <authorList>
            <person name="Yang X."/>
            <person name="Liu H."/>
            <person name="Ma Z."/>
            <person name="Zou Y."/>
            <person name="Zou M."/>
            <person name="Mao Y."/>
            <person name="Li X."/>
            <person name="Wang H."/>
            <person name="Chen T."/>
            <person name="Wang W."/>
            <person name="Yang R."/>
        </authorList>
    </citation>
    <scope>NUCLEOTIDE SEQUENCE [LARGE SCALE GENOMIC DNA]</scope>
    <source>
        <strain evidence="3">TTIB1903HZAU</strain>
        <tissue evidence="3">Muscle</tissue>
    </source>
</reference>
<proteinExistence type="predicted"/>
<dbReference type="GO" id="GO:0005125">
    <property type="term" value="F:cytokine activity"/>
    <property type="evidence" value="ECO:0007669"/>
    <property type="project" value="InterPro"/>
</dbReference>
<comment type="caution">
    <text evidence="3">The sequence shown here is derived from an EMBL/GenBank/DDBJ whole genome shotgun (WGS) entry which is preliminary data.</text>
</comment>
<feature type="chain" id="PRO_5022984281" description="Macrophage colony-stimulating factor 1" evidence="2">
    <location>
        <begin position="29"/>
        <end position="470"/>
    </location>
</feature>
<dbReference type="GO" id="GO:0008083">
    <property type="term" value="F:growth factor activity"/>
    <property type="evidence" value="ECO:0007669"/>
    <property type="project" value="InterPro"/>
</dbReference>
<dbReference type="InterPro" id="IPR008001">
    <property type="entry name" value="MCSF-1"/>
</dbReference>
<dbReference type="AlphaFoldDB" id="A0A5A9NFU1"/>
<dbReference type="FunFam" id="1.20.1250.10:FF:000056">
    <property type="entry name" value="Colony-stimulating factor 1b (macrophage)"/>
    <property type="match status" value="1"/>
</dbReference>
<keyword evidence="2" id="KW-0732">Signal</keyword>
<dbReference type="Proteomes" id="UP000324632">
    <property type="component" value="Chromosome 19"/>
</dbReference>
<dbReference type="GO" id="GO:0016020">
    <property type="term" value="C:membrane"/>
    <property type="evidence" value="ECO:0007669"/>
    <property type="project" value="InterPro"/>
</dbReference>
<evidence type="ECO:0008006" key="5">
    <source>
        <dbReference type="Google" id="ProtNLM"/>
    </source>
</evidence>
<feature type="signal peptide" evidence="2">
    <location>
        <begin position="1"/>
        <end position="28"/>
    </location>
</feature>
<dbReference type="InterPro" id="IPR009079">
    <property type="entry name" value="4_helix_cytokine-like_core"/>
</dbReference>
<feature type="region of interest" description="Disordered" evidence="1">
    <location>
        <begin position="285"/>
        <end position="336"/>
    </location>
</feature>
<protein>
    <recommendedName>
        <fullName evidence="5">Macrophage colony-stimulating factor 1</fullName>
    </recommendedName>
</protein>
<feature type="compositionally biased region" description="Polar residues" evidence="1">
    <location>
        <begin position="313"/>
        <end position="324"/>
    </location>
</feature>
<feature type="region of interest" description="Disordered" evidence="1">
    <location>
        <begin position="222"/>
        <end position="259"/>
    </location>
</feature>
<evidence type="ECO:0000256" key="2">
    <source>
        <dbReference type="SAM" id="SignalP"/>
    </source>
</evidence>
<dbReference type="Pfam" id="PF05337">
    <property type="entry name" value="CSF-1"/>
    <property type="match status" value="1"/>
</dbReference>
<dbReference type="Gene3D" id="1.20.1250.10">
    <property type="match status" value="1"/>
</dbReference>
<dbReference type="PANTHER" id="PTHR10058">
    <property type="entry name" value="MACROPHAGE COLONY STIMULATING FACTOR"/>
    <property type="match status" value="1"/>
</dbReference>
<accession>A0A5A9NFU1</accession>
<dbReference type="GO" id="GO:0005615">
    <property type="term" value="C:extracellular space"/>
    <property type="evidence" value="ECO:0007669"/>
    <property type="project" value="TreeGrafter"/>
</dbReference>
<keyword evidence="4" id="KW-1185">Reference proteome</keyword>
<feature type="compositionally biased region" description="Polar residues" evidence="1">
    <location>
        <begin position="246"/>
        <end position="259"/>
    </location>
</feature>
<evidence type="ECO:0000313" key="3">
    <source>
        <dbReference type="EMBL" id="KAA0707739.1"/>
    </source>
</evidence>
<evidence type="ECO:0000313" key="4">
    <source>
        <dbReference type="Proteomes" id="UP000324632"/>
    </source>
</evidence>
<gene>
    <name evidence="3" type="ORF">E1301_Tti010502</name>
</gene>
<dbReference type="EMBL" id="SOYY01000019">
    <property type="protein sequence ID" value="KAA0707739.1"/>
    <property type="molecule type" value="Genomic_DNA"/>
</dbReference>